<dbReference type="EMBL" id="ACKZ01000012">
    <property type="protein sequence ID" value="EEW37759.1"/>
    <property type="molecule type" value="Genomic_DNA"/>
</dbReference>
<dbReference type="Pfam" id="PF21191">
    <property type="entry name" value="CvfB_1st"/>
    <property type="match status" value="1"/>
</dbReference>
<dbReference type="Gene3D" id="2.40.50.140">
    <property type="entry name" value="Nucleic acid-binding proteins"/>
    <property type="match status" value="2"/>
</dbReference>
<evidence type="ECO:0000259" key="4">
    <source>
        <dbReference type="Pfam" id="PF21191"/>
    </source>
</evidence>
<dbReference type="PIRSF" id="PIRSF012524">
    <property type="entry name" value="YitL_S1"/>
    <property type="match status" value="1"/>
</dbReference>
<dbReference type="HOGENOM" id="CLU_064885_0_0_9"/>
<evidence type="ECO:0000313" key="7">
    <source>
        <dbReference type="Proteomes" id="UP000005926"/>
    </source>
</evidence>
<dbReference type="InterPro" id="IPR048588">
    <property type="entry name" value="CvfB_S1_2nd"/>
</dbReference>
<feature type="domain" description="Conserved virulence factor B second S1" evidence="4">
    <location>
        <begin position="73"/>
        <end position="133"/>
    </location>
</feature>
<dbReference type="PANTHER" id="PTHR37296:SF1">
    <property type="entry name" value="CONSERVED VIRULENCE FACTOR B"/>
    <property type="match status" value="1"/>
</dbReference>
<dbReference type="GeneID" id="78413122"/>
<feature type="domain" description="Conserved virulence factor B first S1" evidence="2">
    <location>
        <begin position="8"/>
        <end position="63"/>
    </location>
</feature>
<accession>C8NF50</accession>
<protein>
    <recommendedName>
        <fullName evidence="8">S1 motif domain-containing protein</fullName>
    </recommendedName>
</protein>
<dbReference type="InterPro" id="IPR036388">
    <property type="entry name" value="WH-like_DNA-bd_sf"/>
</dbReference>
<dbReference type="Gene3D" id="1.10.10.10">
    <property type="entry name" value="Winged helix-like DNA-binding domain superfamily/Winged helix DNA-binding domain"/>
    <property type="match status" value="1"/>
</dbReference>
<keyword evidence="7" id="KW-1185">Reference proteome</keyword>
<dbReference type="InterPro" id="IPR014464">
    <property type="entry name" value="CvfB_fam"/>
</dbReference>
<dbReference type="Pfam" id="PF21543">
    <property type="entry name" value="CvfB_2nd"/>
    <property type="match status" value="1"/>
</dbReference>
<dbReference type="Pfam" id="PF13509">
    <property type="entry name" value="S1_2"/>
    <property type="match status" value="1"/>
</dbReference>
<feature type="domain" description="Conserved virulence factor B-like winged helix" evidence="3">
    <location>
        <begin position="226"/>
        <end position="284"/>
    </location>
</feature>
<evidence type="ECO:0000259" key="3">
    <source>
        <dbReference type="Pfam" id="PF17783"/>
    </source>
</evidence>
<feature type="domain" description="Conserved virulence factor B third S1" evidence="5">
    <location>
        <begin position="148"/>
        <end position="215"/>
    </location>
</feature>
<organism evidence="6 7">
    <name type="scientific">Granulicatella adiacens ATCC 49175</name>
    <dbReference type="NCBI Taxonomy" id="638301"/>
    <lineage>
        <taxon>Bacteria</taxon>
        <taxon>Bacillati</taxon>
        <taxon>Bacillota</taxon>
        <taxon>Bacilli</taxon>
        <taxon>Lactobacillales</taxon>
        <taxon>Carnobacteriaceae</taxon>
        <taxon>Granulicatella</taxon>
    </lineage>
</organism>
<dbReference type="InterPro" id="IPR048587">
    <property type="entry name" value="CvfB_S1_3rd"/>
</dbReference>
<gene>
    <name evidence="6" type="ORF">HMPREF0444_0545</name>
</gene>
<dbReference type="Proteomes" id="UP000005926">
    <property type="component" value="Unassembled WGS sequence"/>
</dbReference>
<dbReference type="Gene3D" id="2.40.50.330">
    <property type="match status" value="1"/>
</dbReference>
<comment type="caution">
    <text evidence="6">The sequence shown here is derived from an EMBL/GenBank/DDBJ whole genome shotgun (WGS) entry which is preliminary data.</text>
</comment>
<evidence type="ECO:0000259" key="5">
    <source>
        <dbReference type="Pfam" id="PF21543"/>
    </source>
</evidence>
<evidence type="ECO:0000313" key="6">
    <source>
        <dbReference type="EMBL" id="EEW37759.1"/>
    </source>
</evidence>
<reference evidence="6 7" key="1">
    <citation type="submission" date="2009-08" db="EMBL/GenBank/DDBJ databases">
        <authorList>
            <person name="Muzny D."/>
            <person name="Qin X."/>
            <person name="Deng J."/>
            <person name="Jiang H."/>
            <person name="Liu Y."/>
            <person name="Qu J."/>
            <person name="Song X.-Z."/>
            <person name="Zhang L."/>
            <person name="Thornton R."/>
            <person name="Coyle M."/>
            <person name="Francisco L."/>
            <person name="Jackson L."/>
            <person name="Javaid M."/>
            <person name="Korchina V."/>
            <person name="Kovar C."/>
            <person name="Mata R."/>
            <person name="Mathew T."/>
            <person name="Ngo R."/>
            <person name="Nguyen L."/>
            <person name="Nguyen N."/>
            <person name="Okwuonu G."/>
            <person name="Ongeri F."/>
            <person name="Pham C."/>
            <person name="Simmons D."/>
            <person name="Wilczek-Boney K."/>
            <person name="Hale W."/>
            <person name="Jakkamsetti A."/>
            <person name="Pham P."/>
            <person name="Ruth R."/>
            <person name="San Lucas F."/>
            <person name="Warren J."/>
            <person name="Zhang J."/>
            <person name="Zhao Z."/>
            <person name="Zhou C."/>
            <person name="Zhu D."/>
            <person name="Lee S."/>
            <person name="Bess C."/>
            <person name="Blankenburg K."/>
            <person name="Forbes L."/>
            <person name="Fu Q."/>
            <person name="Gubbala S."/>
            <person name="Hirani K."/>
            <person name="Jayaseelan J.C."/>
            <person name="Lara F."/>
            <person name="Munidasa M."/>
            <person name="Palculict T."/>
            <person name="Patil S."/>
            <person name="Pu L.-L."/>
            <person name="Saada N."/>
            <person name="Tang L."/>
            <person name="Weissenberger G."/>
            <person name="Zhu Y."/>
            <person name="Hemphill L."/>
            <person name="Shang Y."/>
            <person name="Youmans B."/>
            <person name="Ayvaz T."/>
            <person name="Ross M."/>
            <person name="Santibanez J."/>
            <person name="Aqrawi P."/>
            <person name="Gross S."/>
            <person name="Joshi V."/>
            <person name="Fowler G."/>
            <person name="Nazareth L."/>
            <person name="Reid J."/>
            <person name="Worley K."/>
            <person name="Petrosino J."/>
            <person name="Highlander S."/>
            <person name="Gibbs R."/>
        </authorList>
    </citation>
    <scope>NUCLEOTIDE SEQUENCE [LARGE SCALE GENOMIC DNA]</scope>
    <source>
        <strain evidence="6 7">ATCC 49175</strain>
    </source>
</reference>
<dbReference type="eggNOG" id="COG2996">
    <property type="taxonomic scope" value="Bacteria"/>
</dbReference>
<dbReference type="AlphaFoldDB" id="C8NF50"/>
<comment type="similarity">
    <text evidence="1">Belongs to the CvfB family.</text>
</comment>
<sequence>MTSELSTVVQAIITDENEKYFFVQKSGETFRLKKDEATETLKIGDVVTGFLYENSSRKKVFTLNIPEVTNESYGWASVTQVRKDLGVFVDIGLEDKDMVVSLDELPSMKELWPKKNNRLYVTLIKDKKDRTWATMGDGNALNDKVIRGHKGLLNKDLTGIVTQVRLVGTTIITPEGYKLFLHPSERLYEPTLGEEITVRVIGLRPDGVLNVSMRPRAHEAIGDDAEMIIAMLKNRPTHTLPYWDKSDPKVIKEIFGISKGQFKRAIGNLLKAKRITQEEGFIHLIEE</sequence>
<evidence type="ECO:0008006" key="8">
    <source>
        <dbReference type="Google" id="ProtNLM"/>
    </source>
</evidence>
<evidence type="ECO:0000259" key="2">
    <source>
        <dbReference type="Pfam" id="PF13509"/>
    </source>
</evidence>
<dbReference type="STRING" id="638301.HMPREF0444_0545"/>
<dbReference type="RefSeq" id="WP_005605727.1">
    <property type="nucleotide sequence ID" value="NZ_CP102283.1"/>
</dbReference>
<proteinExistence type="inferred from homology"/>
<dbReference type="InterPro" id="IPR040764">
    <property type="entry name" value="CvfB_WH"/>
</dbReference>
<dbReference type="InterPro" id="IPR012340">
    <property type="entry name" value="NA-bd_OB-fold"/>
</dbReference>
<dbReference type="PANTHER" id="PTHR37296">
    <property type="entry name" value="CONSERVED VIRULENCE FACTOR B"/>
    <property type="match status" value="1"/>
</dbReference>
<dbReference type="InterPro" id="IPR039566">
    <property type="entry name" value="CvfB_S1_st"/>
</dbReference>
<name>C8NF50_9LACT</name>
<evidence type="ECO:0000256" key="1">
    <source>
        <dbReference type="PIRNR" id="PIRNR012524"/>
    </source>
</evidence>
<dbReference type="Pfam" id="PF17783">
    <property type="entry name" value="WHD_CvfB"/>
    <property type="match status" value="1"/>
</dbReference>